<dbReference type="Pfam" id="PF00485">
    <property type="entry name" value="PRK"/>
    <property type="match status" value="1"/>
</dbReference>
<evidence type="ECO:0000313" key="19">
    <source>
        <dbReference type="EMBL" id="CCV66337.1"/>
    </source>
</evidence>
<evidence type="ECO:0000259" key="18">
    <source>
        <dbReference type="Pfam" id="PF00485"/>
    </source>
</evidence>
<dbReference type="GO" id="GO:0043771">
    <property type="term" value="F:cytidine kinase activity"/>
    <property type="evidence" value="ECO:0007669"/>
    <property type="project" value="RHEA"/>
</dbReference>
<dbReference type="KEGG" id="abra:BN85313160"/>
<evidence type="ECO:0000256" key="11">
    <source>
        <dbReference type="ARBA" id="ARBA00022840"/>
    </source>
</evidence>
<evidence type="ECO:0000256" key="3">
    <source>
        <dbReference type="ARBA" id="ARBA00004784"/>
    </source>
</evidence>
<evidence type="ECO:0000256" key="9">
    <source>
        <dbReference type="ARBA" id="ARBA00022741"/>
    </source>
</evidence>
<dbReference type="GO" id="GO:0004849">
    <property type="term" value="F:uridine kinase activity"/>
    <property type="evidence" value="ECO:0007669"/>
    <property type="project" value="UniProtKB-UniRule"/>
</dbReference>
<evidence type="ECO:0000256" key="5">
    <source>
        <dbReference type="ARBA" id="ARBA00012137"/>
    </source>
</evidence>
<sequence length="208" mass="23825">MRKPVIIAVAGGSASGKTTVVKEILDKLDLKDVEIIKHDDYYLDQTNLSMDDRIKINYDHPSSLDNDLLVSHIDGLLKGHAIDCPTYNFVTNNRSAETRRIEPKKVIILEGILILTDSRIRELSDIKLYVELDDDTRFIRRLQRDIAERGRTVESVIDQYLNTVKPMHHKHVKPTKRFADVIIPNDYKHSVAVDIIVSKIKMILGEDK</sequence>
<evidence type="ECO:0000256" key="15">
    <source>
        <dbReference type="ARBA" id="ARBA00048909"/>
    </source>
</evidence>
<dbReference type="InterPro" id="IPR026008">
    <property type="entry name" value="Uridine_kinase"/>
</dbReference>
<evidence type="ECO:0000256" key="16">
    <source>
        <dbReference type="HAMAP-Rule" id="MF_00551"/>
    </source>
</evidence>
<dbReference type="NCBIfam" id="NF004018">
    <property type="entry name" value="PRK05480.1"/>
    <property type="match status" value="1"/>
</dbReference>
<comment type="subcellular location">
    <subcellularLocation>
        <location evidence="1 16 17">Cytoplasm</location>
    </subcellularLocation>
</comment>
<accession>U4KPF8</accession>
<keyword evidence="11 16" id="KW-0067">ATP-binding</keyword>
<dbReference type="InterPro" id="IPR000764">
    <property type="entry name" value="Uridine_kinase-like"/>
</dbReference>
<evidence type="ECO:0000256" key="17">
    <source>
        <dbReference type="RuleBase" id="RU003825"/>
    </source>
</evidence>
<dbReference type="SUPFAM" id="SSF52540">
    <property type="entry name" value="P-loop containing nucleoside triphosphate hydrolases"/>
    <property type="match status" value="1"/>
</dbReference>
<evidence type="ECO:0000256" key="1">
    <source>
        <dbReference type="ARBA" id="ARBA00004496"/>
    </source>
</evidence>
<dbReference type="AlphaFoldDB" id="U4KPF8"/>
<dbReference type="EMBL" id="FO681348">
    <property type="protein sequence ID" value="CCV66337.1"/>
    <property type="molecule type" value="Genomic_DNA"/>
</dbReference>
<dbReference type="UniPathway" id="UPA00579">
    <property type="reaction ID" value="UER00640"/>
</dbReference>
<comment type="catalytic activity">
    <reaction evidence="14 17">
        <text>cytidine + ATP = CMP + ADP + H(+)</text>
        <dbReference type="Rhea" id="RHEA:24674"/>
        <dbReference type="ChEBI" id="CHEBI:15378"/>
        <dbReference type="ChEBI" id="CHEBI:17562"/>
        <dbReference type="ChEBI" id="CHEBI:30616"/>
        <dbReference type="ChEBI" id="CHEBI:60377"/>
        <dbReference type="ChEBI" id="CHEBI:456216"/>
        <dbReference type="EC" id="2.7.1.48"/>
    </reaction>
</comment>
<dbReference type="GO" id="GO:0005737">
    <property type="term" value="C:cytoplasm"/>
    <property type="evidence" value="ECO:0007669"/>
    <property type="project" value="UniProtKB-SubCell"/>
</dbReference>
<protein>
    <recommendedName>
        <fullName evidence="6 16">Uridine kinase</fullName>
        <ecNumber evidence="5 16">2.7.1.48</ecNumber>
    </recommendedName>
    <alternativeName>
        <fullName evidence="12 16">Cytidine monophosphokinase</fullName>
    </alternativeName>
    <alternativeName>
        <fullName evidence="13 16">Uridine monophosphokinase</fullName>
    </alternativeName>
</protein>
<dbReference type="Gene3D" id="3.40.50.300">
    <property type="entry name" value="P-loop containing nucleotide triphosphate hydrolases"/>
    <property type="match status" value="1"/>
</dbReference>
<keyword evidence="9 16" id="KW-0547">Nucleotide-binding</keyword>
<dbReference type="HOGENOM" id="CLU_021278_1_2_14"/>
<dbReference type="OrthoDB" id="9777642at2"/>
<keyword evidence="7 16" id="KW-0963">Cytoplasm</keyword>
<evidence type="ECO:0000256" key="2">
    <source>
        <dbReference type="ARBA" id="ARBA00004690"/>
    </source>
</evidence>
<dbReference type="InterPro" id="IPR027417">
    <property type="entry name" value="P-loop_NTPase"/>
</dbReference>
<evidence type="ECO:0000256" key="14">
    <source>
        <dbReference type="ARBA" id="ARBA00047436"/>
    </source>
</evidence>
<dbReference type="EC" id="2.7.1.48" evidence="5 16"/>
<reference evidence="19 20" key="1">
    <citation type="journal article" date="2013" name="J. Mol. Microbiol. Biotechnol.">
        <title>Analysis of the Complete Genomes of Acholeplasma brassicae , A. palmae and A. laidlawii and Their Comparison to the Obligate Parasites from ' Candidatus Phytoplasma'.</title>
        <authorList>
            <person name="Kube M."/>
            <person name="Siewert C."/>
            <person name="Migdoll A.M."/>
            <person name="Duduk B."/>
            <person name="Holz S."/>
            <person name="Rabus R."/>
            <person name="Seemuller E."/>
            <person name="Mitrovic J."/>
            <person name="Muller I."/>
            <person name="Buttner C."/>
            <person name="Reinhardt R."/>
        </authorList>
    </citation>
    <scope>NUCLEOTIDE SEQUENCE [LARGE SCALE GENOMIC DNA]</scope>
    <source>
        <strain evidence="20">0502</strain>
    </source>
</reference>
<dbReference type="HAMAP" id="MF_00551">
    <property type="entry name" value="Uridine_kinase"/>
    <property type="match status" value="1"/>
</dbReference>
<comment type="similarity">
    <text evidence="4 16 17">Belongs to the uridine kinase family.</text>
</comment>
<comment type="pathway">
    <text evidence="2 16 17">Pyrimidine metabolism; UMP biosynthesis via salvage pathway; UMP from uridine: step 1/1.</text>
</comment>
<evidence type="ECO:0000256" key="12">
    <source>
        <dbReference type="ARBA" id="ARBA00030641"/>
    </source>
</evidence>
<evidence type="ECO:0000256" key="4">
    <source>
        <dbReference type="ARBA" id="ARBA00005408"/>
    </source>
</evidence>
<dbReference type="PANTHER" id="PTHR10285">
    <property type="entry name" value="URIDINE KINASE"/>
    <property type="match status" value="1"/>
</dbReference>
<dbReference type="CDD" id="cd02023">
    <property type="entry name" value="UMPK"/>
    <property type="match status" value="1"/>
</dbReference>
<dbReference type="UniPathway" id="UPA00574">
    <property type="reaction ID" value="UER00637"/>
</dbReference>
<dbReference type="GO" id="GO:0005524">
    <property type="term" value="F:ATP binding"/>
    <property type="evidence" value="ECO:0007669"/>
    <property type="project" value="UniProtKB-UniRule"/>
</dbReference>
<evidence type="ECO:0000256" key="6">
    <source>
        <dbReference type="ARBA" id="ARBA00021478"/>
    </source>
</evidence>
<organism evidence="19 20">
    <name type="scientific">Acholeplasma brassicae</name>
    <dbReference type="NCBI Taxonomy" id="61635"/>
    <lineage>
        <taxon>Bacteria</taxon>
        <taxon>Bacillati</taxon>
        <taxon>Mycoplasmatota</taxon>
        <taxon>Mollicutes</taxon>
        <taxon>Acholeplasmatales</taxon>
        <taxon>Acholeplasmataceae</taxon>
        <taxon>Acholeplasma</taxon>
    </lineage>
</organism>
<evidence type="ECO:0000313" key="20">
    <source>
        <dbReference type="Proteomes" id="UP000032737"/>
    </source>
</evidence>
<keyword evidence="20" id="KW-1185">Reference proteome</keyword>
<dbReference type="GO" id="GO:0044211">
    <property type="term" value="P:CTP salvage"/>
    <property type="evidence" value="ECO:0007669"/>
    <property type="project" value="UniProtKB-UniRule"/>
</dbReference>
<feature type="domain" description="Phosphoribulokinase/uridine kinase" evidence="18">
    <location>
        <begin position="6"/>
        <end position="185"/>
    </location>
</feature>
<name>U4KPF8_9MOLU</name>
<feature type="binding site" evidence="16">
    <location>
        <begin position="11"/>
        <end position="18"/>
    </location>
    <ligand>
        <name>ATP</name>
        <dbReference type="ChEBI" id="CHEBI:30616"/>
    </ligand>
</feature>
<dbReference type="Proteomes" id="UP000032737">
    <property type="component" value="Chromosome"/>
</dbReference>
<evidence type="ECO:0000256" key="8">
    <source>
        <dbReference type="ARBA" id="ARBA00022679"/>
    </source>
</evidence>
<comment type="catalytic activity">
    <reaction evidence="15 16 17">
        <text>uridine + ATP = UMP + ADP + H(+)</text>
        <dbReference type="Rhea" id="RHEA:16825"/>
        <dbReference type="ChEBI" id="CHEBI:15378"/>
        <dbReference type="ChEBI" id="CHEBI:16704"/>
        <dbReference type="ChEBI" id="CHEBI:30616"/>
        <dbReference type="ChEBI" id="CHEBI:57865"/>
        <dbReference type="ChEBI" id="CHEBI:456216"/>
        <dbReference type="EC" id="2.7.1.48"/>
    </reaction>
</comment>
<evidence type="ECO:0000256" key="13">
    <source>
        <dbReference type="ARBA" id="ARBA00031452"/>
    </source>
</evidence>
<evidence type="ECO:0000256" key="10">
    <source>
        <dbReference type="ARBA" id="ARBA00022777"/>
    </source>
</evidence>
<evidence type="ECO:0000256" key="7">
    <source>
        <dbReference type="ARBA" id="ARBA00022490"/>
    </source>
</evidence>
<dbReference type="InterPro" id="IPR006083">
    <property type="entry name" value="PRK/URK"/>
</dbReference>
<gene>
    <name evidence="16 19" type="primary">udk</name>
    <name evidence="19" type="ORF">BN85313160</name>
</gene>
<dbReference type="RefSeq" id="WP_030005197.1">
    <property type="nucleotide sequence ID" value="NC_022549.1"/>
</dbReference>
<keyword evidence="10 16" id="KW-0418">Kinase</keyword>
<keyword evidence="8 16" id="KW-0808">Transferase</keyword>
<proteinExistence type="inferred from homology"/>
<dbReference type="STRING" id="61635.BN85313160"/>
<dbReference type="GO" id="GO:0044206">
    <property type="term" value="P:UMP salvage"/>
    <property type="evidence" value="ECO:0007669"/>
    <property type="project" value="UniProtKB-UniRule"/>
</dbReference>
<dbReference type="PRINTS" id="PR00988">
    <property type="entry name" value="URIDINKINASE"/>
</dbReference>
<comment type="pathway">
    <text evidence="3 16 17">Pyrimidine metabolism; CTP biosynthesis via salvage pathway; CTP from cytidine: step 1/3.</text>
</comment>
<dbReference type="NCBIfam" id="TIGR00235">
    <property type="entry name" value="udk"/>
    <property type="match status" value="1"/>
</dbReference>